<dbReference type="InterPro" id="IPR008936">
    <property type="entry name" value="Rho_GTPase_activation_prot"/>
</dbReference>
<evidence type="ECO:0000313" key="6">
    <source>
        <dbReference type="Proteomes" id="UP001497497"/>
    </source>
</evidence>
<accession>A0AAV2IHG9</accession>
<dbReference type="AlphaFoldDB" id="A0AAV2IHG9"/>
<name>A0AAV2IHG9_LYMST</name>
<evidence type="ECO:0000256" key="1">
    <source>
        <dbReference type="ARBA" id="ARBA00022468"/>
    </source>
</evidence>
<comment type="caution">
    <text evidence="5">The sequence shown here is derived from an EMBL/GenBank/DDBJ whole genome shotgun (WGS) entry which is preliminary data.</text>
</comment>
<dbReference type="GO" id="GO:0030833">
    <property type="term" value="P:regulation of actin filament polymerization"/>
    <property type="evidence" value="ECO:0007669"/>
    <property type="project" value="TreeGrafter"/>
</dbReference>
<feature type="domain" description="Rho-GAP" evidence="4">
    <location>
        <begin position="223"/>
        <end position="426"/>
    </location>
</feature>
<protein>
    <recommendedName>
        <fullName evidence="4">Rho-GAP domain-containing protein</fullName>
    </recommendedName>
</protein>
<evidence type="ECO:0000313" key="5">
    <source>
        <dbReference type="EMBL" id="CAL1545111.1"/>
    </source>
</evidence>
<dbReference type="GO" id="GO:0005096">
    <property type="term" value="F:GTPase activator activity"/>
    <property type="evidence" value="ECO:0007669"/>
    <property type="project" value="UniProtKB-KW"/>
</dbReference>
<dbReference type="PROSITE" id="PS50238">
    <property type="entry name" value="RHOGAP"/>
    <property type="match status" value="1"/>
</dbReference>
<dbReference type="Proteomes" id="UP001497497">
    <property type="component" value="Unassembled WGS sequence"/>
</dbReference>
<dbReference type="GO" id="GO:0007165">
    <property type="term" value="P:signal transduction"/>
    <property type="evidence" value="ECO:0007669"/>
    <property type="project" value="InterPro"/>
</dbReference>
<feature type="compositionally biased region" description="Basic and acidic residues" evidence="2">
    <location>
        <begin position="456"/>
        <end position="471"/>
    </location>
</feature>
<keyword evidence="3" id="KW-0732">Signal</keyword>
<keyword evidence="6" id="KW-1185">Reference proteome</keyword>
<dbReference type="Pfam" id="PF00620">
    <property type="entry name" value="RhoGAP"/>
    <property type="match status" value="1"/>
</dbReference>
<evidence type="ECO:0000256" key="2">
    <source>
        <dbReference type="SAM" id="MobiDB-lite"/>
    </source>
</evidence>
<dbReference type="SMART" id="SM00324">
    <property type="entry name" value="RhoGAP"/>
    <property type="match status" value="1"/>
</dbReference>
<gene>
    <name evidence="5" type="ORF">GSLYS_00018590001</name>
</gene>
<dbReference type="Pfam" id="PF25442">
    <property type="entry name" value="Ubiquitin_RHG40_C"/>
    <property type="match status" value="1"/>
</dbReference>
<evidence type="ECO:0000256" key="3">
    <source>
        <dbReference type="SAM" id="SignalP"/>
    </source>
</evidence>
<feature type="chain" id="PRO_5043976859" description="Rho-GAP domain-containing protein" evidence="3">
    <location>
        <begin position="17"/>
        <end position="590"/>
    </location>
</feature>
<sequence length="590" mass="67337">MVNILLLARLQSAALSARHIFTTAIRSNKFVCGANKCLGSLQGAQRNEENVETPQLRRSQAQSIWSILDLTSPTLGQLDKSIQAHVRYKILPPDSNGQVSESTSVWPSHPKIHQRVTLLNGLLGCGRPCLLSYIKHRLGPASLNYVGLNIVPSRTYVDLPDMPYPRDKAGYTLTWDLGREDKKKIQSIACDELQVLLKRAEVPFTLVKSWKKIKDNEQHIYKTPIESLVARDVKFKRMDDTHLQVPAVIKWMGLYIQEHGRTEGEVLKKNFGFTAIKDFMEYLEGHFYLEPESFTIKNRNYTVGTVGSAWKFLFLELPVPLMSSPKIEFFPEIYGLPIKDQVDILNLFILTMNPAHIDTLVYVVTILNHLTQIPETKMTASDFGQVFGPVLFKKLPWNMDAQEKETKQIQLNSATRMMIYYSQRMFVVPPNILTKLRENYDQENKSKSKSIFPWSKKKEQEEEPVAKPEGRPKNLDIQVFDVAASKTETITIDGSTTVGDVLSIYHGRRPGKPYYLEELKRHLQRNRTYVRLEDDGGAGAQAMDRTFSLLHEVGGNIGQRLLGFEVNIMDMLEINPNAKFEIRPNKQVFV</sequence>
<proteinExistence type="predicted"/>
<dbReference type="PANTHER" id="PTHR14963:SF1">
    <property type="entry name" value="RHO GTPASE-ACTIVATING PROTEIN CONUNDRUM"/>
    <property type="match status" value="1"/>
</dbReference>
<dbReference type="Gene3D" id="1.10.555.10">
    <property type="entry name" value="Rho GTPase activation protein"/>
    <property type="match status" value="1"/>
</dbReference>
<dbReference type="EMBL" id="CAXITT010000677">
    <property type="protein sequence ID" value="CAL1545111.1"/>
    <property type="molecule type" value="Genomic_DNA"/>
</dbReference>
<reference evidence="5 6" key="1">
    <citation type="submission" date="2024-04" db="EMBL/GenBank/DDBJ databases">
        <authorList>
            <consortium name="Genoscope - CEA"/>
            <person name="William W."/>
        </authorList>
    </citation>
    <scope>NUCLEOTIDE SEQUENCE [LARGE SCALE GENOMIC DNA]</scope>
</reference>
<dbReference type="GO" id="GO:0051056">
    <property type="term" value="P:regulation of small GTPase mediated signal transduction"/>
    <property type="evidence" value="ECO:0007669"/>
    <property type="project" value="TreeGrafter"/>
</dbReference>
<keyword evidence="1" id="KW-0343">GTPase activation</keyword>
<dbReference type="GO" id="GO:0005737">
    <property type="term" value="C:cytoplasm"/>
    <property type="evidence" value="ECO:0007669"/>
    <property type="project" value="TreeGrafter"/>
</dbReference>
<evidence type="ECO:0000259" key="4">
    <source>
        <dbReference type="PROSITE" id="PS50238"/>
    </source>
</evidence>
<dbReference type="SUPFAM" id="SSF48350">
    <property type="entry name" value="GTPase activation domain, GAP"/>
    <property type="match status" value="1"/>
</dbReference>
<feature type="region of interest" description="Disordered" evidence="2">
    <location>
        <begin position="447"/>
        <end position="471"/>
    </location>
</feature>
<organism evidence="5 6">
    <name type="scientific">Lymnaea stagnalis</name>
    <name type="common">Great pond snail</name>
    <name type="synonym">Helix stagnalis</name>
    <dbReference type="NCBI Taxonomy" id="6523"/>
    <lineage>
        <taxon>Eukaryota</taxon>
        <taxon>Metazoa</taxon>
        <taxon>Spiralia</taxon>
        <taxon>Lophotrochozoa</taxon>
        <taxon>Mollusca</taxon>
        <taxon>Gastropoda</taxon>
        <taxon>Heterobranchia</taxon>
        <taxon>Euthyneura</taxon>
        <taxon>Panpulmonata</taxon>
        <taxon>Hygrophila</taxon>
        <taxon>Lymnaeoidea</taxon>
        <taxon>Lymnaeidae</taxon>
        <taxon>Lymnaea</taxon>
    </lineage>
</organism>
<dbReference type="InterPro" id="IPR000198">
    <property type="entry name" value="RhoGAP_dom"/>
</dbReference>
<dbReference type="InterPro" id="IPR057323">
    <property type="entry name" value="RHG40/28/18_ubiquitin"/>
</dbReference>
<feature type="signal peptide" evidence="3">
    <location>
        <begin position="1"/>
        <end position="16"/>
    </location>
</feature>
<dbReference type="PANTHER" id="PTHR14963">
    <property type="entry name" value="RHO GTPASE ACTIVATING PROTEIN 18,19-RELATED"/>
    <property type="match status" value="1"/>
</dbReference>